<dbReference type="KEGG" id="pfj:MYCFIDRAFT_200180"/>
<dbReference type="STRING" id="383855.M2YJ56"/>
<dbReference type="OrthoDB" id="194358at2759"/>
<evidence type="ECO:0000313" key="3">
    <source>
        <dbReference type="Proteomes" id="UP000016932"/>
    </source>
</evidence>
<feature type="domain" description="Heterokaryon incompatibility" evidence="1">
    <location>
        <begin position="1"/>
        <end position="105"/>
    </location>
</feature>
<protein>
    <recommendedName>
        <fullName evidence="1">Heterokaryon incompatibility domain-containing protein</fullName>
    </recommendedName>
</protein>
<dbReference type="Pfam" id="PF26639">
    <property type="entry name" value="Het-6_barrel"/>
    <property type="match status" value="1"/>
</dbReference>
<gene>
    <name evidence="2" type="ORF">MYCFIDRAFT_200180</name>
</gene>
<proteinExistence type="predicted"/>
<name>M2YJ56_PSEFD</name>
<sequence length="517" mass="57362">MDQVYSSAKEVLIWLGDDKGLATRVSSLLDTVVAACAEATDNFVRYWDVTFPITANGRRRNVQRDFWTLGTRSKHVIDDWTAETWQILTKFFSSAWFSRLWIAQEVVMAKNAQCFWGDSRISWAKIALAAAWISFGKIPARALLDDQLKFIFILYTNAARHAQELFMIGRGCKLVPEMPHLPASSLYGLLLQTNSFQCSEPKDRVYALLGLLSKQARGAAPAHAVIEPNYESDASTVFTEATKESIFAAIKGGPLTMLKKAGLNSSPKHVSDNWPSWVPKFGDATHGVEGTVIPIVDPYDTVTFGRSLEIDDMPRFTKVLKVKGYSLDIISTTAEPLRLPYSLEGDTEDGTETEFLAFAHGVLKIVSLARAQIQADDHAIALTLCCGRTANDEHADQHPELLSLFLPLLEAYTKFEETKVIPQNVLPFALAIQGHAINRPFFITANGRVGFGPAGTEAGDRVCFLFGHSWPFILREVGGHWVLMGDVYVHDLMDGTELQRLHKDGTLDAGAQDFEIH</sequence>
<dbReference type="PANTHER" id="PTHR24148">
    <property type="entry name" value="ANKYRIN REPEAT DOMAIN-CONTAINING PROTEIN 39 HOMOLOG-RELATED"/>
    <property type="match status" value="1"/>
</dbReference>
<dbReference type="EMBL" id="KB446564">
    <property type="protein sequence ID" value="EME77745.1"/>
    <property type="molecule type" value="Genomic_DNA"/>
</dbReference>
<dbReference type="PANTHER" id="PTHR24148:SF64">
    <property type="entry name" value="HETEROKARYON INCOMPATIBILITY DOMAIN-CONTAINING PROTEIN"/>
    <property type="match status" value="1"/>
</dbReference>
<dbReference type="AlphaFoldDB" id="M2YJ56"/>
<dbReference type="Pfam" id="PF06985">
    <property type="entry name" value="HET"/>
    <property type="match status" value="1"/>
</dbReference>
<reference evidence="2 3" key="1">
    <citation type="journal article" date="2012" name="PLoS Pathog.">
        <title>Diverse lifestyles and strategies of plant pathogenesis encoded in the genomes of eighteen Dothideomycetes fungi.</title>
        <authorList>
            <person name="Ohm R.A."/>
            <person name="Feau N."/>
            <person name="Henrissat B."/>
            <person name="Schoch C.L."/>
            <person name="Horwitz B.A."/>
            <person name="Barry K.W."/>
            <person name="Condon B.J."/>
            <person name="Copeland A.C."/>
            <person name="Dhillon B."/>
            <person name="Glaser F."/>
            <person name="Hesse C.N."/>
            <person name="Kosti I."/>
            <person name="LaButti K."/>
            <person name="Lindquist E.A."/>
            <person name="Lucas S."/>
            <person name="Salamov A.A."/>
            <person name="Bradshaw R.E."/>
            <person name="Ciuffetti L."/>
            <person name="Hamelin R.C."/>
            <person name="Kema G.H.J."/>
            <person name="Lawrence C."/>
            <person name="Scott J.A."/>
            <person name="Spatafora J.W."/>
            <person name="Turgeon B.G."/>
            <person name="de Wit P.J.G.M."/>
            <person name="Zhong S."/>
            <person name="Goodwin S.B."/>
            <person name="Grigoriev I.V."/>
        </authorList>
    </citation>
    <scope>NUCLEOTIDE SEQUENCE [LARGE SCALE GENOMIC DNA]</scope>
    <source>
        <strain evidence="2 3">CIRAD86</strain>
    </source>
</reference>
<dbReference type="Proteomes" id="UP000016932">
    <property type="component" value="Unassembled WGS sequence"/>
</dbReference>
<dbReference type="RefSeq" id="XP_007931526.1">
    <property type="nucleotide sequence ID" value="XM_007933335.1"/>
</dbReference>
<evidence type="ECO:0000259" key="1">
    <source>
        <dbReference type="Pfam" id="PF06985"/>
    </source>
</evidence>
<dbReference type="eggNOG" id="ENOG502TDWV">
    <property type="taxonomic scope" value="Eukaryota"/>
</dbReference>
<dbReference type="InterPro" id="IPR010730">
    <property type="entry name" value="HET"/>
</dbReference>
<keyword evidence="3" id="KW-1185">Reference proteome</keyword>
<dbReference type="HOGENOM" id="CLU_004184_7_2_1"/>
<organism evidence="2 3">
    <name type="scientific">Pseudocercospora fijiensis (strain CIRAD86)</name>
    <name type="common">Black leaf streak disease fungus</name>
    <name type="synonym">Mycosphaerella fijiensis</name>
    <dbReference type="NCBI Taxonomy" id="383855"/>
    <lineage>
        <taxon>Eukaryota</taxon>
        <taxon>Fungi</taxon>
        <taxon>Dikarya</taxon>
        <taxon>Ascomycota</taxon>
        <taxon>Pezizomycotina</taxon>
        <taxon>Dothideomycetes</taxon>
        <taxon>Dothideomycetidae</taxon>
        <taxon>Mycosphaerellales</taxon>
        <taxon>Mycosphaerellaceae</taxon>
        <taxon>Pseudocercospora</taxon>
    </lineage>
</organism>
<accession>M2YJ56</accession>
<evidence type="ECO:0000313" key="2">
    <source>
        <dbReference type="EMBL" id="EME77745.1"/>
    </source>
</evidence>
<dbReference type="VEuPathDB" id="FungiDB:MYCFIDRAFT_200180"/>
<dbReference type="GeneID" id="19335851"/>
<dbReference type="InterPro" id="IPR052895">
    <property type="entry name" value="HetReg/Transcr_Mod"/>
</dbReference>